<dbReference type="InterPro" id="IPR012314">
    <property type="entry name" value="Pept_M12B_GON-ADAMTSs"/>
</dbReference>
<evidence type="ECO:0000313" key="4">
    <source>
        <dbReference type="Proteomes" id="UP000075883"/>
    </source>
</evidence>
<dbReference type="VEuPathDB" id="VectorBase:ACUA009759"/>
<reference evidence="3" key="2">
    <citation type="submission" date="2020-05" db="UniProtKB">
        <authorList>
            <consortium name="EnsemblMetazoa"/>
        </authorList>
    </citation>
    <scope>IDENTIFICATION</scope>
    <source>
        <strain evidence="3">A-37</strain>
    </source>
</reference>
<keyword evidence="4" id="KW-1185">Reference proteome</keyword>
<sequence length="276" mass="31924">MTTKPPNTKVCESFEACEWKIVKSGKCNCAGRKQRTVKCFDRMLNTESNRCSESTRPNKTMPCQKPPRCWNVYRNCKDAQRYKHREDREYMMNLHGIKTSIYCHNMTTKSPVEYLTLPKGPKENYSYYIRLRAADANQCQNSSRDWEDESISYGATHYSKIRINVNTLQVYMNDYEFTKSSGTKQPFGTGGDCYSNTARCPKGEFSINLEDTAFRIRSRTAWETAGVKSVIQFLIPLKEPYQKVRARCGGYCGSCFVSRNTNLYLEPKPAHEMRNP</sequence>
<accession>A0A182M579</accession>
<name>A0A182M579_9DIPT</name>
<protein>
    <recommendedName>
        <fullName evidence="2">GON domain-containing protein</fullName>
    </recommendedName>
</protein>
<dbReference type="EMBL" id="AXCM01001306">
    <property type="status" value="NOT_ANNOTATED_CDS"/>
    <property type="molecule type" value="Genomic_DNA"/>
</dbReference>
<organism evidence="3 4">
    <name type="scientific">Anopheles culicifacies</name>
    <dbReference type="NCBI Taxonomy" id="139723"/>
    <lineage>
        <taxon>Eukaryota</taxon>
        <taxon>Metazoa</taxon>
        <taxon>Ecdysozoa</taxon>
        <taxon>Arthropoda</taxon>
        <taxon>Hexapoda</taxon>
        <taxon>Insecta</taxon>
        <taxon>Pterygota</taxon>
        <taxon>Neoptera</taxon>
        <taxon>Endopterygota</taxon>
        <taxon>Diptera</taxon>
        <taxon>Nematocera</taxon>
        <taxon>Culicoidea</taxon>
        <taxon>Culicidae</taxon>
        <taxon>Anophelinae</taxon>
        <taxon>Anopheles</taxon>
        <taxon>culicifacies species complex</taxon>
    </lineage>
</organism>
<dbReference type="PROSITE" id="PS51046">
    <property type="entry name" value="GON"/>
    <property type="match status" value="1"/>
</dbReference>
<evidence type="ECO:0000259" key="2">
    <source>
        <dbReference type="PROSITE" id="PS51046"/>
    </source>
</evidence>
<evidence type="ECO:0000313" key="3">
    <source>
        <dbReference type="EnsemblMetazoa" id="ACUA009759-PA"/>
    </source>
</evidence>
<dbReference type="Proteomes" id="UP000075883">
    <property type="component" value="Unassembled WGS sequence"/>
</dbReference>
<reference evidence="4" key="1">
    <citation type="submission" date="2013-09" db="EMBL/GenBank/DDBJ databases">
        <title>The Genome Sequence of Anopheles culicifacies species A.</title>
        <authorList>
            <consortium name="The Broad Institute Genomics Platform"/>
            <person name="Neafsey D.E."/>
            <person name="Besansky N."/>
            <person name="Howell P."/>
            <person name="Walton C."/>
            <person name="Young S.K."/>
            <person name="Zeng Q."/>
            <person name="Gargeya S."/>
            <person name="Fitzgerald M."/>
            <person name="Haas B."/>
            <person name="Abouelleil A."/>
            <person name="Allen A.W."/>
            <person name="Alvarado L."/>
            <person name="Arachchi H.M."/>
            <person name="Berlin A.M."/>
            <person name="Chapman S.B."/>
            <person name="Gainer-Dewar J."/>
            <person name="Goldberg J."/>
            <person name="Griggs A."/>
            <person name="Gujja S."/>
            <person name="Hansen M."/>
            <person name="Howarth C."/>
            <person name="Imamovic A."/>
            <person name="Ireland A."/>
            <person name="Larimer J."/>
            <person name="McCowan C."/>
            <person name="Murphy C."/>
            <person name="Pearson M."/>
            <person name="Poon T.W."/>
            <person name="Priest M."/>
            <person name="Roberts A."/>
            <person name="Saif S."/>
            <person name="Shea T."/>
            <person name="Sisk P."/>
            <person name="Sykes S."/>
            <person name="Wortman J."/>
            <person name="Nusbaum C."/>
            <person name="Birren B."/>
        </authorList>
    </citation>
    <scope>NUCLEOTIDE SEQUENCE [LARGE SCALE GENOMIC DNA]</scope>
    <source>
        <strain evidence="4">A-37</strain>
    </source>
</reference>
<proteinExistence type="predicted"/>
<dbReference type="EnsemblMetazoa" id="ACUA009759-RA">
    <property type="protein sequence ID" value="ACUA009759-PA"/>
    <property type="gene ID" value="ACUA009759"/>
</dbReference>
<dbReference type="GO" id="GO:0004222">
    <property type="term" value="F:metalloendopeptidase activity"/>
    <property type="evidence" value="ECO:0007669"/>
    <property type="project" value="InterPro"/>
</dbReference>
<dbReference type="GO" id="GO:0008270">
    <property type="term" value="F:zinc ion binding"/>
    <property type="evidence" value="ECO:0007669"/>
    <property type="project" value="InterPro"/>
</dbReference>
<dbReference type="AlphaFoldDB" id="A0A182M579"/>
<evidence type="ECO:0000256" key="1">
    <source>
        <dbReference type="ARBA" id="ARBA00022723"/>
    </source>
</evidence>
<dbReference type="STRING" id="139723.A0A182M579"/>
<dbReference type="Pfam" id="PF08685">
    <property type="entry name" value="GON"/>
    <property type="match status" value="1"/>
</dbReference>
<feature type="domain" description="GON" evidence="2">
    <location>
        <begin position="72"/>
        <end position="268"/>
    </location>
</feature>
<keyword evidence="1" id="KW-0479">Metal-binding</keyword>